<dbReference type="InParanoid" id="A0A140L2R7"/>
<keyword evidence="3" id="KW-1185">Reference proteome</keyword>
<keyword evidence="1" id="KW-0472">Membrane</keyword>
<sequence>MLKSMDKYLAAAALSAKNYLGYASEVIFRSGFLVVILFVFVNLWTVTYSRSGAEIIAGFDLRQMLWYLVFTESIVISRPRVHLKVEEDIRTGAVSYALARPYNYLLFQLSVSFGERMVRFISTLTVGYAVMTVMVRPYFPDLSILPFLTVTVALAMMADLIGMITIGFLAFWVEDVSPFFLVYSRLQMLLGGMIVPITLFPPFLRKLSEWLPFRFMVYAPAKLFVNCDISQALSLMAGQIFICVLLFLIGMSIYRMGVKRLDVNGG</sequence>
<proteinExistence type="predicted"/>
<dbReference type="OrthoDB" id="9783401at2"/>
<evidence type="ECO:0000313" key="2">
    <source>
        <dbReference type="EMBL" id="KXG74842.1"/>
    </source>
</evidence>
<dbReference type="RefSeq" id="WP_066354937.1">
    <property type="nucleotide sequence ID" value="NZ_LOED01000039.1"/>
</dbReference>
<feature type="transmembrane region" description="Helical" evidence="1">
    <location>
        <begin position="145"/>
        <end position="173"/>
    </location>
</feature>
<feature type="transmembrane region" description="Helical" evidence="1">
    <location>
        <begin position="26"/>
        <end position="44"/>
    </location>
</feature>
<dbReference type="EMBL" id="LOED01000039">
    <property type="protein sequence ID" value="KXG74842.1"/>
    <property type="molecule type" value="Genomic_DNA"/>
</dbReference>
<keyword evidence="1" id="KW-0812">Transmembrane</keyword>
<dbReference type="Proteomes" id="UP000070427">
    <property type="component" value="Unassembled WGS sequence"/>
</dbReference>
<protein>
    <recommendedName>
        <fullName evidence="4">ABC-2 type transporter domain-containing protein</fullName>
    </recommendedName>
</protein>
<dbReference type="STRING" id="520764.AN618_21640"/>
<gene>
    <name evidence="2" type="ORF">AN618_21640</name>
</gene>
<organism evidence="2 3">
    <name type="scientific">Fervidicola ferrireducens</name>
    <dbReference type="NCBI Taxonomy" id="520764"/>
    <lineage>
        <taxon>Bacteria</taxon>
        <taxon>Bacillati</taxon>
        <taxon>Bacillota</taxon>
        <taxon>Clostridia</taxon>
        <taxon>Thermosediminibacterales</taxon>
        <taxon>Thermosediminibacteraceae</taxon>
        <taxon>Fervidicola</taxon>
    </lineage>
</organism>
<name>A0A140L2R7_9FIRM</name>
<feature type="transmembrane region" description="Helical" evidence="1">
    <location>
        <begin position="117"/>
        <end position="139"/>
    </location>
</feature>
<evidence type="ECO:0008006" key="4">
    <source>
        <dbReference type="Google" id="ProtNLM"/>
    </source>
</evidence>
<feature type="transmembrane region" description="Helical" evidence="1">
    <location>
        <begin position="232"/>
        <end position="254"/>
    </location>
</feature>
<comment type="caution">
    <text evidence="2">The sequence shown here is derived from an EMBL/GenBank/DDBJ whole genome shotgun (WGS) entry which is preliminary data.</text>
</comment>
<evidence type="ECO:0000256" key="1">
    <source>
        <dbReference type="SAM" id="Phobius"/>
    </source>
</evidence>
<feature type="transmembrane region" description="Helical" evidence="1">
    <location>
        <begin position="185"/>
        <end position="204"/>
    </location>
</feature>
<dbReference type="AlphaFoldDB" id="A0A140L2R7"/>
<dbReference type="PANTHER" id="PTHR36832:SF1">
    <property type="entry name" value="SLR1174 PROTEIN"/>
    <property type="match status" value="1"/>
</dbReference>
<keyword evidence="1" id="KW-1133">Transmembrane helix</keyword>
<accession>A0A140L2R7</accession>
<dbReference type="PANTHER" id="PTHR36832">
    <property type="entry name" value="SLR1174 PROTEIN-RELATED"/>
    <property type="match status" value="1"/>
</dbReference>
<reference evidence="2 3" key="1">
    <citation type="submission" date="2015-12" db="EMBL/GenBank/DDBJ databases">
        <title>Draft genome sequnece of Fervidicola ferrireducens strain Y170.</title>
        <authorList>
            <person name="Patel B.K."/>
        </authorList>
    </citation>
    <scope>NUCLEOTIDE SEQUENCE [LARGE SCALE GENOMIC DNA]</scope>
    <source>
        <strain evidence="2 3">Y170</strain>
    </source>
</reference>
<evidence type="ECO:0000313" key="3">
    <source>
        <dbReference type="Proteomes" id="UP000070427"/>
    </source>
</evidence>